<comment type="subcellular location">
    <subcellularLocation>
        <location evidence="1 9">Cell membrane</location>
        <topology evidence="1 9">Multi-pass membrane protein</topology>
    </subcellularLocation>
</comment>
<evidence type="ECO:0000313" key="10">
    <source>
        <dbReference type="EMBL" id="GAA0730960.1"/>
    </source>
</evidence>
<feature type="transmembrane region" description="Helical" evidence="9">
    <location>
        <begin position="78"/>
        <end position="96"/>
    </location>
</feature>
<accession>A0ABN1J7A0</accession>
<evidence type="ECO:0000256" key="9">
    <source>
        <dbReference type="RuleBase" id="RU362122"/>
    </source>
</evidence>
<dbReference type="PANTHER" id="PTHR30588:SF0">
    <property type="entry name" value="BRANCHED-CHAIN AMINO ACID PERMEASE BRNQ"/>
    <property type="match status" value="1"/>
</dbReference>
<dbReference type="Pfam" id="PF05525">
    <property type="entry name" value="Branch_AA_trans"/>
    <property type="match status" value="1"/>
</dbReference>
<evidence type="ECO:0000256" key="5">
    <source>
        <dbReference type="ARBA" id="ARBA00022692"/>
    </source>
</evidence>
<proteinExistence type="inferred from homology"/>
<evidence type="ECO:0000256" key="2">
    <source>
        <dbReference type="ARBA" id="ARBA00008540"/>
    </source>
</evidence>
<keyword evidence="6 9" id="KW-0029">Amino-acid transport</keyword>
<feature type="transmembrane region" description="Helical" evidence="9">
    <location>
        <begin position="402"/>
        <end position="420"/>
    </location>
</feature>
<feature type="transmembrane region" description="Helical" evidence="9">
    <location>
        <begin position="307"/>
        <end position="325"/>
    </location>
</feature>
<comment type="similarity">
    <text evidence="2 9">Belongs to the branched chain amino acid transporter family.</text>
</comment>
<feature type="transmembrane region" description="Helical" evidence="9">
    <location>
        <begin position="331"/>
        <end position="355"/>
    </location>
</feature>
<keyword evidence="7 9" id="KW-1133">Transmembrane helix</keyword>
<evidence type="ECO:0000256" key="8">
    <source>
        <dbReference type="ARBA" id="ARBA00023136"/>
    </source>
</evidence>
<keyword evidence="5 9" id="KW-0812">Transmembrane</keyword>
<keyword evidence="3 9" id="KW-0813">Transport</keyword>
<gene>
    <name evidence="10" type="primary">brnQ_2</name>
    <name evidence="10" type="ORF">GCM10008905_32850</name>
</gene>
<sequence>MRKSTRDAFIIGLALFAMFFGSGNLIFPPYLGKLVGDNYILSMIGFIATGVGLPLLGILACAKIGGTFSEISLKVGKTFSIIATASIILAIGPMLAIPRTAATTYELSITPIFPNFPILPTIIIYFIINLAFVLKPSSIIDNIGKILTPILLLLLLIIIVKGFISPIGPIVHTGFKNVFSSSLIEGYQTMDAMASVIFASIVLTTVKAKGYTETKDIIKMTSISGIVAVIGLGIVYGGLMYLGSQTSSILPNDIGKSALVTEIVRRLLGYYGNVILGLAVALACLTTSIGLTSSASSFFESLFKGKISYKTNAIIISIVSAIIALNGVDKIVLLAVPILQILYPIVMILVVFTLLNVQNNTAIRISTYVALFISVIDNFNYLGINIDMVDNFINFIPLSQVGFAWVIPSIIAFIISYLFVKKQS</sequence>
<feature type="transmembrane region" description="Helical" evidence="9">
    <location>
        <begin position="146"/>
        <end position="167"/>
    </location>
</feature>
<protein>
    <recommendedName>
        <fullName evidence="9">Branched-chain amino acid transport system carrier protein</fullName>
    </recommendedName>
</protein>
<dbReference type="EMBL" id="BAAACF010000012">
    <property type="protein sequence ID" value="GAA0730960.1"/>
    <property type="molecule type" value="Genomic_DNA"/>
</dbReference>
<dbReference type="NCBIfam" id="TIGR00796">
    <property type="entry name" value="livcs"/>
    <property type="match status" value="1"/>
</dbReference>
<name>A0ABN1J7A0_9CLOT</name>
<feature type="transmembrane region" description="Helical" evidence="9">
    <location>
        <begin position="187"/>
        <end position="206"/>
    </location>
</feature>
<dbReference type="Proteomes" id="UP001500339">
    <property type="component" value="Unassembled WGS sequence"/>
</dbReference>
<keyword evidence="4" id="KW-1003">Cell membrane</keyword>
<organism evidence="10 11">
    <name type="scientific">Clostridium malenominatum</name>
    <dbReference type="NCBI Taxonomy" id="1539"/>
    <lineage>
        <taxon>Bacteria</taxon>
        <taxon>Bacillati</taxon>
        <taxon>Bacillota</taxon>
        <taxon>Clostridia</taxon>
        <taxon>Eubacteriales</taxon>
        <taxon>Clostridiaceae</taxon>
        <taxon>Clostridium</taxon>
    </lineage>
</organism>
<keyword evidence="11" id="KW-1185">Reference proteome</keyword>
<feature type="transmembrane region" description="Helical" evidence="9">
    <location>
        <begin position="7"/>
        <end position="27"/>
    </location>
</feature>
<evidence type="ECO:0000256" key="4">
    <source>
        <dbReference type="ARBA" id="ARBA00022475"/>
    </source>
</evidence>
<dbReference type="InterPro" id="IPR004685">
    <property type="entry name" value="Brnchd-chn_aa_trnsp_Livcs"/>
</dbReference>
<evidence type="ECO:0000256" key="7">
    <source>
        <dbReference type="ARBA" id="ARBA00022989"/>
    </source>
</evidence>
<feature type="transmembrane region" description="Helical" evidence="9">
    <location>
        <begin position="218"/>
        <end position="242"/>
    </location>
</feature>
<reference evidence="10 11" key="1">
    <citation type="journal article" date="2019" name="Int. J. Syst. Evol. Microbiol.">
        <title>The Global Catalogue of Microorganisms (GCM) 10K type strain sequencing project: providing services to taxonomists for standard genome sequencing and annotation.</title>
        <authorList>
            <consortium name="The Broad Institute Genomics Platform"/>
            <consortium name="The Broad Institute Genome Sequencing Center for Infectious Disease"/>
            <person name="Wu L."/>
            <person name="Ma J."/>
        </authorList>
    </citation>
    <scope>NUCLEOTIDE SEQUENCE [LARGE SCALE GENOMIC DNA]</scope>
    <source>
        <strain evidence="10 11">JCM 1405</strain>
    </source>
</reference>
<evidence type="ECO:0000256" key="6">
    <source>
        <dbReference type="ARBA" id="ARBA00022970"/>
    </source>
</evidence>
<keyword evidence="8 9" id="KW-0472">Membrane</keyword>
<feature type="transmembrane region" description="Helical" evidence="9">
    <location>
        <begin position="116"/>
        <end position="134"/>
    </location>
</feature>
<feature type="transmembrane region" description="Helical" evidence="9">
    <location>
        <begin position="362"/>
        <end position="382"/>
    </location>
</feature>
<evidence type="ECO:0000313" key="11">
    <source>
        <dbReference type="Proteomes" id="UP001500339"/>
    </source>
</evidence>
<comment type="caution">
    <text evidence="10">The sequence shown here is derived from an EMBL/GenBank/DDBJ whole genome shotgun (WGS) entry which is preliminary data.</text>
</comment>
<feature type="transmembrane region" description="Helical" evidence="9">
    <location>
        <begin position="39"/>
        <end position="66"/>
    </location>
</feature>
<evidence type="ECO:0000256" key="1">
    <source>
        <dbReference type="ARBA" id="ARBA00004651"/>
    </source>
</evidence>
<comment type="function">
    <text evidence="9">Component of the transport system for branched-chain amino acids.</text>
</comment>
<dbReference type="PANTHER" id="PTHR30588">
    <property type="entry name" value="BRANCHED-CHAIN AMINO ACID TRANSPORT SYSTEM 2 CARRIER PROTEIN"/>
    <property type="match status" value="1"/>
</dbReference>
<feature type="transmembrane region" description="Helical" evidence="9">
    <location>
        <begin position="274"/>
        <end position="295"/>
    </location>
</feature>
<evidence type="ECO:0000256" key="3">
    <source>
        <dbReference type="ARBA" id="ARBA00022448"/>
    </source>
</evidence>
<dbReference type="RefSeq" id="WP_343771480.1">
    <property type="nucleotide sequence ID" value="NZ_BAAACF010000012.1"/>
</dbReference>